<dbReference type="EMBL" id="QNRR01000004">
    <property type="protein sequence ID" value="RBP44591.1"/>
    <property type="molecule type" value="Genomic_DNA"/>
</dbReference>
<dbReference type="InterPro" id="IPR029062">
    <property type="entry name" value="Class_I_gatase-like"/>
</dbReference>
<feature type="domain" description="Aerotolerance regulator N-terminal" evidence="2">
    <location>
        <begin position="2"/>
        <end position="73"/>
    </location>
</feature>
<evidence type="ECO:0000313" key="4">
    <source>
        <dbReference type="Proteomes" id="UP000253426"/>
    </source>
</evidence>
<keyword evidence="1" id="KW-1133">Transmembrane helix</keyword>
<gene>
    <name evidence="3" type="ORF">DES53_104413</name>
</gene>
<evidence type="ECO:0000256" key="1">
    <source>
        <dbReference type="SAM" id="Phobius"/>
    </source>
</evidence>
<dbReference type="InterPro" id="IPR036465">
    <property type="entry name" value="vWFA_dom_sf"/>
</dbReference>
<name>A0A366HPZ0_9BACT</name>
<evidence type="ECO:0000259" key="2">
    <source>
        <dbReference type="Pfam" id="PF07584"/>
    </source>
</evidence>
<feature type="transmembrane region" description="Helical" evidence="1">
    <location>
        <begin position="615"/>
        <end position="634"/>
    </location>
</feature>
<protein>
    <submittedName>
        <fullName evidence="3">Putative membrane protein (TIGR02226 family)</fullName>
    </submittedName>
</protein>
<accession>A0A366HPZ0</accession>
<dbReference type="NCBIfam" id="TIGR02226">
    <property type="entry name" value="two_anch"/>
    <property type="match status" value="1"/>
</dbReference>
<feature type="transmembrane region" description="Helical" evidence="1">
    <location>
        <begin position="53"/>
        <end position="75"/>
    </location>
</feature>
<keyword evidence="1" id="KW-0472">Membrane</keyword>
<evidence type="ECO:0000313" key="3">
    <source>
        <dbReference type="EMBL" id="RBP44591.1"/>
    </source>
</evidence>
<keyword evidence="1" id="KW-0812">Transmembrane</keyword>
<dbReference type="InterPro" id="IPR024163">
    <property type="entry name" value="Aerotolerance_reg_N"/>
</dbReference>
<comment type="caution">
    <text evidence="3">The sequence shown here is derived from an EMBL/GenBank/DDBJ whole genome shotgun (WGS) entry which is preliminary data.</text>
</comment>
<dbReference type="Gene3D" id="3.40.50.880">
    <property type="match status" value="1"/>
</dbReference>
<dbReference type="Proteomes" id="UP000253426">
    <property type="component" value="Unassembled WGS sequence"/>
</dbReference>
<proteinExistence type="predicted"/>
<reference evidence="3 4" key="1">
    <citation type="submission" date="2018-06" db="EMBL/GenBank/DDBJ databases">
        <title>Genomic Encyclopedia of Type Strains, Phase IV (KMG-IV): sequencing the most valuable type-strain genomes for metagenomic binning, comparative biology and taxonomic classification.</title>
        <authorList>
            <person name="Goeker M."/>
        </authorList>
    </citation>
    <scope>NUCLEOTIDE SEQUENCE [LARGE SCALE GENOMIC DNA]</scope>
    <source>
        <strain evidence="3 4">DSM 25532</strain>
    </source>
</reference>
<organism evidence="3 4">
    <name type="scientific">Roseimicrobium gellanilyticum</name>
    <dbReference type="NCBI Taxonomy" id="748857"/>
    <lineage>
        <taxon>Bacteria</taxon>
        <taxon>Pseudomonadati</taxon>
        <taxon>Verrucomicrobiota</taxon>
        <taxon>Verrucomicrobiia</taxon>
        <taxon>Verrucomicrobiales</taxon>
        <taxon>Verrucomicrobiaceae</taxon>
        <taxon>Roseimicrobium</taxon>
    </lineage>
</organism>
<dbReference type="Pfam" id="PF07584">
    <property type="entry name" value="BatA"/>
    <property type="match status" value="1"/>
</dbReference>
<dbReference type="PANTHER" id="PTHR37464">
    <property type="entry name" value="BLL2463 PROTEIN"/>
    <property type="match status" value="1"/>
</dbReference>
<sequence length="642" mass="69052">MHPGFLWAMAALAVPLWIHLSRRRRYTEVPVGTLRFLNEVLKERRKRSRFEEIPLLLLRLLAVALLALAFCRPFLNSSEKAVESPAETVVLLDASGSVTEDMKDAGMKLLQQSTQQVAEGSKLTLAQFSDEVETINPADKWTPRAGAPTDLTRAMGWALDRLGGSGTKRAGKIVLIAHLAEGDLPPNPPRVWPPGVTLEVHALTPPSSVNAAVRNVTLLTPYVMEQMEIEAEVILPPGADRTVTLKAEGITATEQVLEGADRVIFKINPPRDEVRGTISVAGTDAWPADDARPFAVRWVEPRKVKLIDGNPGTTPFEGQAYFGEKALTASGAAHGKTPFQPDIAYGLSGRQGATDLTGVGAVALCGLPNLSTADARQLAQYVESGGGLVVILDARWTRGASAVLETAGLLPNGVRPAAAATMPASADESGPVRAITQWERTHPVLAAFDGREGGDLREIEWRDCFDIPEGDGWKALAKLDGGHALLLEKTGPVQKGRVLVLAHSLTREWTDLPRDPLFVPFVKSLFSYASRAEGAGPELKPRHPGIHEKRAPGLYDTASGGTEIVAAAPAESSVVATPPEALRRAFGVPDTTIQTITPKDDPTLATASVPWRHELWPWAVALLLVLLTVENIVATRRPTRNA</sequence>
<dbReference type="InterPro" id="IPR011933">
    <property type="entry name" value="Double_TM_dom"/>
</dbReference>
<dbReference type="SUPFAM" id="SSF53300">
    <property type="entry name" value="vWA-like"/>
    <property type="match status" value="1"/>
</dbReference>
<dbReference type="PANTHER" id="PTHR37464:SF1">
    <property type="entry name" value="BLL2463 PROTEIN"/>
    <property type="match status" value="1"/>
</dbReference>
<dbReference type="SUPFAM" id="SSF52317">
    <property type="entry name" value="Class I glutamine amidotransferase-like"/>
    <property type="match status" value="1"/>
</dbReference>
<feature type="transmembrane region" description="Helical" evidence="1">
    <location>
        <begin position="6"/>
        <end position="22"/>
    </location>
</feature>
<dbReference type="AlphaFoldDB" id="A0A366HPZ0"/>
<dbReference type="RefSeq" id="WP_170157122.1">
    <property type="nucleotide sequence ID" value="NZ_QNRR01000004.1"/>
</dbReference>
<keyword evidence="4" id="KW-1185">Reference proteome</keyword>